<evidence type="ECO:0000313" key="4">
    <source>
        <dbReference type="Proteomes" id="UP000276776"/>
    </source>
</evidence>
<feature type="compositionally biased region" description="Low complexity" evidence="2">
    <location>
        <begin position="740"/>
        <end position="761"/>
    </location>
</feature>
<organism evidence="5">
    <name type="scientific">Thelazia callipaeda</name>
    <name type="common">Oriental eyeworm</name>
    <name type="synonym">Parasitic nematode</name>
    <dbReference type="NCBI Taxonomy" id="103827"/>
    <lineage>
        <taxon>Eukaryota</taxon>
        <taxon>Metazoa</taxon>
        <taxon>Ecdysozoa</taxon>
        <taxon>Nematoda</taxon>
        <taxon>Chromadorea</taxon>
        <taxon>Rhabditida</taxon>
        <taxon>Spirurina</taxon>
        <taxon>Spiruromorpha</taxon>
        <taxon>Thelazioidea</taxon>
        <taxon>Thelaziidae</taxon>
        <taxon>Thelazia</taxon>
    </lineage>
</organism>
<dbReference type="STRING" id="103827.A0A0N5CK00"/>
<feature type="compositionally biased region" description="Polar residues" evidence="2">
    <location>
        <begin position="822"/>
        <end position="851"/>
    </location>
</feature>
<name>A0A0N5CK00_THECL</name>
<reference evidence="5" key="1">
    <citation type="submission" date="2017-02" db="UniProtKB">
        <authorList>
            <consortium name="WormBaseParasite"/>
        </authorList>
    </citation>
    <scope>IDENTIFICATION</scope>
</reference>
<evidence type="ECO:0000256" key="2">
    <source>
        <dbReference type="SAM" id="MobiDB-lite"/>
    </source>
</evidence>
<reference evidence="3 4" key="2">
    <citation type="submission" date="2018-11" db="EMBL/GenBank/DDBJ databases">
        <authorList>
            <consortium name="Pathogen Informatics"/>
        </authorList>
    </citation>
    <scope>NUCLEOTIDE SEQUENCE [LARGE SCALE GENOMIC DNA]</scope>
</reference>
<accession>A0A0N5CK00</accession>
<dbReference type="WBParaSite" id="TCLT_0000037501-mRNA-1">
    <property type="protein sequence ID" value="TCLT_0000037501-mRNA-1"/>
    <property type="gene ID" value="TCLT_0000037501"/>
</dbReference>
<sequence length="888" mass="103203">MDQNPQIETINGCEQKDAALNLEQTAQLYHDSVLLKITRMNEILRIKEINHDYLLQESMHQLQNELSMYPGFIAHPDIVDTYELLLNDLSLYSWRYHALSRAFLQKDCSLYMSELDKLVEERKMDFRKTGSNFANFQIANERILTNQEREKRSLLKTEIDLDEKLNALTEQVGQLQQDASDTESSHHNIQKYKADLTFNTLNDILQLQQADSVMTEMKALIYRLKNEDNYFRKKYSDMVQKMNVMMSQMIKLLVAEEKEKTTENETLQSFVEEISKIANNYFLLFKDLRAKIPEKQYKSKLANLLQDLFKLVFKGKMELEDELIEDSESLEQKSAEQEALEKSLQKRGSELKEKIAHQVRDLMKKYRTADIHLAAVFFNKTKEMIIRNEISLFDSMIEELSDYRRRQQMLQSIVKAEMDDRKKMVKSIFRAHFQCEKELYENLNKDTTAIWTWFQDAYNHVYELVNSKAKVKVSKIENTLKKLMDCLTIVEKSSLEDWPILVCKLQEFLNNGKEKRGKKKDVAKNVVCDNLEVTEREKVGEVMEALNVSESFCEEFSDQEIEETESGAVYKTELQELRKVMQFLSEDLQFTCTTQQEILQAMRCMENLKSVVEIQQMNLNVEAYKKYDILKKFLNWLVTENEALNKELEERNKRIKQLKRIAENFQFSTLERLERERIVEERQKSAGSNISIEQEIQKFEERMKMQPQLFSSQPQNSIAHLLQQFSTVLSAVSTLQLQSSAPQPQLSTTQPQHSSQPKSTPLLKTSILQPKTSTPLSQTPTSLPQPSPQMQPSPPKPKPTASQLQPSTPQPQPCTSQLQSSIPQLELSTPQPQLSDTSASAKLSSTSPFLEQQQSSTSQLQPLQTRMQRTKPVQQHPVAKKRTSKSKH</sequence>
<feature type="compositionally biased region" description="Low complexity" evidence="2">
    <location>
        <begin position="852"/>
        <end position="865"/>
    </location>
</feature>
<protein>
    <submittedName>
        <fullName evidence="5">DUF4456 domain-containing protein</fullName>
    </submittedName>
</protein>
<feature type="compositionally biased region" description="Low complexity" evidence="2">
    <location>
        <begin position="799"/>
        <end position="821"/>
    </location>
</feature>
<feature type="compositionally biased region" description="Pro residues" evidence="2">
    <location>
        <begin position="783"/>
        <end position="798"/>
    </location>
</feature>
<feature type="region of interest" description="Disordered" evidence="2">
    <location>
        <begin position="740"/>
        <end position="888"/>
    </location>
</feature>
<feature type="coiled-coil region" evidence="1">
    <location>
        <begin position="634"/>
        <end position="665"/>
    </location>
</feature>
<feature type="compositionally biased region" description="Basic residues" evidence="2">
    <location>
        <begin position="878"/>
        <end position="888"/>
    </location>
</feature>
<gene>
    <name evidence="3" type="ORF">TCLT_LOCUS376</name>
</gene>
<keyword evidence="4" id="KW-1185">Reference proteome</keyword>
<dbReference type="Proteomes" id="UP000276776">
    <property type="component" value="Unassembled WGS sequence"/>
</dbReference>
<evidence type="ECO:0000313" key="5">
    <source>
        <dbReference type="WBParaSite" id="TCLT_0000037501-mRNA-1"/>
    </source>
</evidence>
<evidence type="ECO:0000313" key="3">
    <source>
        <dbReference type="EMBL" id="VDM95320.1"/>
    </source>
</evidence>
<feature type="coiled-coil region" evidence="1">
    <location>
        <begin position="158"/>
        <end position="185"/>
    </location>
</feature>
<feature type="coiled-coil region" evidence="1">
    <location>
        <begin position="316"/>
        <end position="347"/>
    </location>
</feature>
<dbReference type="EMBL" id="UYYF01000025">
    <property type="protein sequence ID" value="VDM95320.1"/>
    <property type="molecule type" value="Genomic_DNA"/>
</dbReference>
<dbReference type="AlphaFoldDB" id="A0A0N5CK00"/>
<evidence type="ECO:0000256" key="1">
    <source>
        <dbReference type="SAM" id="Coils"/>
    </source>
</evidence>
<keyword evidence="1" id="KW-0175">Coiled coil</keyword>
<proteinExistence type="predicted"/>
<feature type="compositionally biased region" description="Low complexity" evidence="2">
    <location>
        <begin position="769"/>
        <end position="782"/>
    </location>
</feature>